<gene>
    <name evidence="7" type="ORF">QE417_004407</name>
</gene>
<comment type="caution">
    <text evidence="7">The sequence shown here is derived from an EMBL/GenBank/DDBJ whole genome shotgun (WGS) entry which is preliminary data.</text>
</comment>
<dbReference type="InterPro" id="IPR007627">
    <property type="entry name" value="RNA_pol_sigma70_r2"/>
</dbReference>
<dbReference type="InterPro" id="IPR014284">
    <property type="entry name" value="RNA_pol_sigma-70_dom"/>
</dbReference>
<evidence type="ECO:0000313" key="7">
    <source>
        <dbReference type="EMBL" id="MDT3405335.1"/>
    </source>
</evidence>
<protein>
    <submittedName>
        <fullName evidence="7">RNA polymerase sigma-70 factor (Family 1)</fullName>
    </submittedName>
</protein>
<evidence type="ECO:0000259" key="5">
    <source>
        <dbReference type="Pfam" id="PF04542"/>
    </source>
</evidence>
<dbReference type="InterPro" id="IPR036388">
    <property type="entry name" value="WH-like_DNA-bd_sf"/>
</dbReference>
<dbReference type="SUPFAM" id="SSF88659">
    <property type="entry name" value="Sigma3 and sigma4 domains of RNA polymerase sigma factors"/>
    <property type="match status" value="1"/>
</dbReference>
<dbReference type="Pfam" id="PF04542">
    <property type="entry name" value="Sigma70_r2"/>
    <property type="match status" value="1"/>
</dbReference>
<dbReference type="NCBIfam" id="TIGR02937">
    <property type="entry name" value="sigma70-ECF"/>
    <property type="match status" value="1"/>
</dbReference>
<dbReference type="InterPro" id="IPR013325">
    <property type="entry name" value="RNA_pol_sigma_r2"/>
</dbReference>
<sequence length="186" mass="22096">MRGYKEATDEDLFLWLKEDDERAFNNLFERYWDRLLETAFYKLQSQTEAEEVVQQIFLDIWRNRAVTQLKYTFRTYISAALRYSIYAAIAQRKKNNQVSIDSLETDDFIDDSTREWLTFNDVRDKLELLVSQLPEKCELVFRMSREDGKSVKDIAEELNISTKTVEAHITKALKVIKSGINQLWLF</sequence>
<dbReference type="InterPro" id="IPR000792">
    <property type="entry name" value="Tscrpt_reg_LuxR_C"/>
</dbReference>
<keyword evidence="3" id="KW-0731">Sigma factor</keyword>
<dbReference type="PRINTS" id="PR00038">
    <property type="entry name" value="HTHLUXR"/>
</dbReference>
<evidence type="ECO:0000256" key="2">
    <source>
        <dbReference type="ARBA" id="ARBA00023015"/>
    </source>
</evidence>
<dbReference type="Proteomes" id="UP001258315">
    <property type="component" value="Unassembled WGS sequence"/>
</dbReference>
<evidence type="ECO:0000256" key="1">
    <source>
        <dbReference type="ARBA" id="ARBA00010641"/>
    </source>
</evidence>
<dbReference type="InterPro" id="IPR039425">
    <property type="entry name" value="RNA_pol_sigma-70-like"/>
</dbReference>
<dbReference type="InterPro" id="IPR013249">
    <property type="entry name" value="RNA_pol_sigma70_r4_t2"/>
</dbReference>
<accession>A0ABU3H341</accession>
<comment type="similarity">
    <text evidence="1">Belongs to the sigma-70 factor family. ECF subfamily.</text>
</comment>
<proteinExistence type="inferred from homology"/>
<dbReference type="SUPFAM" id="SSF88946">
    <property type="entry name" value="Sigma2 domain of RNA polymerase sigma factors"/>
    <property type="match status" value="1"/>
</dbReference>
<name>A0ABU3H341_9SPHI</name>
<keyword evidence="4" id="KW-0804">Transcription</keyword>
<dbReference type="EMBL" id="JAVLVU010000001">
    <property type="protein sequence ID" value="MDT3405335.1"/>
    <property type="molecule type" value="Genomic_DNA"/>
</dbReference>
<evidence type="ECO:0000259" key="6">
    <source>
        <dbReference type="Pfam" id="PF08281"/>
    </source>
</evidence>
<dbReference type="PANTHER" id="PTHR43133">
    <property type="entry name" value="RNA POLYMERASE ECF-TYPE SIGMA FACTO"/>
    <property type="match status" value="1"/>
</dbReference>
<dbReference type="Pfam" id="PF08281">
    <property type="entry name" value="Sigma70_r4_2"/>
    <property type="match status" value="1"/>
</dbReference>
<organism evidence="7 8">
    <name type="scientific">Mucilaginibacter terrae</name>
    <dbReference type="NCBI Taxonomy" id="1955052"/>
    <lineage>
        <taxon>Bacteria</taxon>
        <taxon>Pseudomonadati</taxon>
        <taxon>Bacteroidota</taxon>
        <taxon>Sphingobacteriia</taxon>
        <taxon>Sphingobacteriales</taxon>
        <taxon>Sphingobacteriaceae</taxon>
        <taxon>Mucilaginibacter</taxon>
    </lineage>
</organism>
<dbReference type="Gene3D" id="1.10.10.10">
    <property type="entry name" value="Winged helix-like DNA-binding domain superfamily/Winged helix DNA-binding domain"/>
    <property type="match status" value="1"/>
</dbReference>
<evidence type="ECO:0000313" key="8">
    <source>
        <dbReference type="Proteomes" id="UP001258315"/>
    </source>
</evidence>
<feature type="domain" description="RNA polymerase sigma-70 region 2" evidence="5">
    <location>
        <begin position="27"/>
        <end position="93"/>
    </location>
</feature>
<dbReference type="Gene3D" id="1.10.1740.10">
    <property type="match status" value="1"/>
</dbReference>
<dbReference type="InterPro" id="IPR013324">
    <property type="entry name" value="RNA_pol_sigma_r3/r4-like"/>
</dbReference>
<keyword evidence="8" id="KW-1185">Reference proteome</keyword>
<dbReference type="PANTHER" id="PTHR43133:SF46">
    <property type="entry name" value="RNA POLYMERASE SIGMA-70 FACTOR ECF SUBFAMILY"/>
    <property type="match status" value="1"/>
</dbReference>
<evidence type="ECO:0000256" key="4">
    <source>
        <dbReference type="ARBA" id="ARBA00023163"/>
    </source>
</evidence>
<feature type="domain" description="RNA polymerase sigma factor 70 region 4 type 2" evidence="6">
    <location>
        <begin position="124"/>
        <end position="174"/>
    </location>
</feature>
<reference evidence="8" key="1">
    <citation type="submission" date="2023-07" db="EMBL/GenBank/DDBJ databases">
        <title>Functional and genomic diversity of the sorghum phyllosphere microbiome.</title>
        <authorList>
            <person name="Shade A."/>
        </authorList>
    </citation>
    <scope>NUCLEOTIDE SEQUENCE [LARGE SCALE GENOMIC DNA]</scope>
    <source>
        <strain evidence="8">SORGH_AS_0422</strain>
    </source>
</reference>
<evidence type="ECO:0000256" key="3">
    <source>
        <dbReference type="ARBA" id="ARBA00023082"/>
    </source>
</evidence>
<dbReference type="RefSeq" id="WP_311953767.1">
    <property type="nucleotide sequence ID" value="NZ_JAVLVU010000001.1"/>
</dbReference>
<keyword evidence="2" id="KW-0805">Transcription regulation</keyword>